<sequence length="97" mass="10754">MSIPVTEQLRGCEKIPGLLRRPPNRDWLRCKSTKVCHDWASCSSLHSPILAQVLTLSRLASHVWPVLLQQGLATAGGFFHSLRGKCKSQIVSHNEAP</sequence>
<protein>
    <submittedName>
        <fullName evidence="1">Uncharacterized protein</fullName>
    </submittedName>
</protein>
<proteinExistence type="predicted"/>
<evidence type="ECO:0000313" key="1">
    <source>
        <dbReference type="EMBL" id="VFJ63458.1"/>
    </source>
</evidence>
<reference evidence="1" key="1">
    <citation type="submission" date="2019-02" db="EMBL/GenBank/DDBJ databases">
        <authorList>
            <person name="Gruber-Vodicka R. H."/>
            <person name="Seah K. B. B."/>
        </authorList>
    </citation>
    <scope>NUCLEOTIDE SEQUENCE</scope>
    <source>
        <strain evidence="1">BECK_BZ165</strain>
    </source>
</reference>
<dbReference type="AlphaFoldDB" id="A0A450T9W3"/>
<gene>
    <name evidence="1" type="ORF">BECKFM1743C_GA0114222_103451</name>
</gene>
<name>A0A450T9W3_9GAMM</name>
<dbReference type="EMBL" id="CAADFA010000345">
    <property type="protein sequence ID" value="VFJ63458.1"/>
    <property type="molecule type" value="Genomic_DNA"/>
</dbReference>
<accession>A0A450T9W3</accession>
<organism evidence="1">
    <name type="scientific">Candidatus Kentrum sp. FM</name>
    <dbReference type="NCBI Taxonomy" id="2126340"/>
    <lineage>
        <taxon>Bacteria</taxon>
        <taxon>Pseudomonadati</taxon>
        <taxon>Pseudomonadota</taxon>
        <taxon>Gammaproteobacteria</taxon>
        <taxon>Candidatus Kentrum</taxon>
    </lineage>
</organism>